<protein>
    <submittedName>
        <fullName evidence="2">Uncharacterized protein</fullName>
    </submittedName>
</protein>
<dbReference type="Proteomes" id="UP000235145">
    <property type="component" value="Unassembled WGS sequence"/>
</dbReference>
<keyword evidence="1" id="KW-1133">Transmembrane helix</keyword>
<feature type="transmembrane region" description="Helical" evidence="1">
    <location>
        <begin position="28"/>
        <end position="47"/>
    </location>
</feature>
<gene>
    <name evidence="2" type="ORF">LSAT_V11C200066250</name>
</gene>
<keyword evidence="3" id="KW-1185">Reference proteome</keyword>
<comment type="caution">
    <text evidence="2">The sequence shown here is derived from an EMBL/GenBank/DDBJ whole genome shotgun (WGS) entry which is preliminary data.</text>
</comment>
<dbReference type="EMBL" id="NBSK02000002">
    <property type="protein sequence ID" value="KAJ0223562.1"/>
    <property type="molecule type" value="Genomic_DNA"/>
</dbReference>
<evidence type="ECO:0000313" key="3">
    <source>
        <dbReference type="Proteomes" id="UP000235145"/>
    </source>
</evidence>
<evidence type="ECO:0000256" key="1">
    <source>
        <dbReference type="SAM" id="Phobius"/>
    </source>
</evidence>
<evidence type="ECO:0000313" key="2">
    <source>
        <dbReference type="EMBL" id="KAJ0223562.1"/>
    </source>
</evidence>
<reference evidence="2 3" key="1">
    <citation type="journal article" date="2017" name="Nat. Commun.">
        <title>Genome assembly with in vitro proximity ligation data and whole-genome triplication in lettuce.</title>
        <authorList>
            <person name="Reyes-Chin-Wo S."/>
            <person name="Wang Z."/>
            <person name="Yang X."/>
            <person name="Kozik A."/>
            <person name="Arikit S."/>
            <person name="Song C."/>
            <person name="Xia L."/>
            <person name="Froenicke L."/>
            <person name="Lavelle D.O."/>
            <person name="Truco M.J."/>
            <person name="Xia R."/>
            <person name="Zhu S."/>
            <person name="Xu C."/>
            <person name="Xu H."/>
            <person name="Xu X."/>
            <person name="Cox K."/>
            <person name="Korf I."/>
            <person name="Meyers B.C."/>
            <person name="Michelmore R.W."/>
        </authorList>
    </citation>
    <scope>NUCLEOTIDE SEQUENCE [LARGE SCALE GENOMIC DNA]</scope>
    <source>
        <strain evidence="3">cv. Salinas</strain>
        <tissue evidence="2">Seedlings</tissue>
    </source>
</reference>
<dbReference type="AlphaFoldDB" id="A0A9R1XX30"/>
<sequence>MKKLMPPDKMVYLYLHTTRTFGHYGTKLLQFSLFPAVLITIVPVILARRCMSFKRRSIFTNFLWLVGHPKWWLGKKGEKIKPKEACNESNSRPILGQTNEQYHLFIRHFASKSGMEGEWIIDSGCIEHITHLPDFLENKRFF</sequence>
<name>A0A9R1XX30_LACSA</name>
<proteinExistence type="predicted"/>
<keyword evidence="1" id="KW-0812">Transmembrane</keyword>
<accession>A0A9R1XX30</accession>
<organism evidence="2 3">
    <name type="scientific">Lactuca sativa</name>
    <name type="common">Garden lettuce</name>
    <dbReference type="NCBI Taxonomy" id="4236"/>
    <lineage>
        <taxon>Eukaryota</taxon>
        <taxon>Viridiplantae</taxon>
        <taxon>Streptophyta</taxon>
        <taxon>Embryophyta</taxon>
        <taxon>Tracheophyta</taxon>
        <taxon>Spermatophyta</taxon>
        <taxon>Magnoliopsida</taxon>
        <taxon>eudicotyledons</taxon>
        <taxon>Gunneridae</taxon>
        <taxon>Pentapetalae</taxon>
        <taxon>asterids</taxon>
        <taxon>campanulids</taxon>
        <taxon>Asterales</taxon>
        <taxon>Asteraceae</taxon>
        <taxon>Cichorioideae</taxon>
        <taxon>Cichorieae</taxon>
        <taxon>Lactucinae</taxon>
        <taxon>Lactuca</taxon>
    </lineage>
</organism>
<keyword evidence="1" id="KW-0472">Membrane</keyword>